<keyword evidence="1" id="KW-0732">Signal</keyword>
<dbReference type="VEuPathDB" id="PlasmoDB:PVLDE_0100160"/>
<reference evidence="2 3" key="1">
    <citation type="submission" date="2020-08" db="EMBL/GenBank/DDBJ databases">
        <authorList>
            <person name="Ramaprasad A."/>
        </authorList>
    </citation>
    <scope>NUCLEOTIDE SEQUENCE [LARGE SCALE GENOMIC DNA]</scope>
</reference>
<gene>
    <name evidence="2" type="ORF">PVLDE_0100160</name>
</gene>
<evidence type="ECO:0000256" key="1">
    <source>
        <dbReference type="SAM" id="SignalP"/>
    </source>
</evidence>
<dbReference type="AlphaFoldDB" id="A0A6V7RU90"/>
<name>A0A6V7RU90_PLAVN</name>
<dbReference type="EMBL" id="LR865363">
    <property type="protein sequence ID" value="CAD2083658.1"/>
    <property type="molecule type" value="Genomic_DNA"/>
</dbReference>
<organism evidence="2 3">
    <name type="scientific">Plasmodium vinckei lentum</name>
    <dbReference type="NCBI Taxonomy" id="138297"/>
    <lineage>
        <taxon>Eukaryota</taxon>
        <taxon>Sar</taxon>
        <taxon>Alveolata</taxon>
        <taxon>Apicomplexa</taxon>
        <taxon>Aconoidasida</taxon>
        <taxon>Haemosporida</taxon>
        <taxon>Plasmodiidae</taxon>
        <taxon>Plasmodium</taxon>
        <taxon>Plasmodium (Vinckeia)</taxon>
    </lineage>
</organism>
<dbReference type="Proteomes" id="UP000515308">
    <property type="component" value="Chromosome PVLDE_01"/>
</dbReference>
<evidence type="ECO:0000313" key="2">
    <source>
        <dbReference type="EMBL" id="CAD2083658.1"/>
    </source>
</evidence>
<proteinExistence type="predicted"/>
<feature type="chain" id="PRO_5027960946" evidence="1">
    <location>
        <begin position="26"/>
        <end position="104"/>
    </location>
</feature>
<sequence>MNKRYIKVALFLLSLLLYVTNKALASELFLRGDVALNAYSNIVVPSDRYFNTAIIRKVGSYGIDQKSTRPIGVIQSNDNPYVAVSRDGNSNFTGPRNARSNAAI</sequence>
<evidence type="ECO:0000313" key="3">
    <source>
        <dbReference type="Proteomes" id="UP000515308"/>
    </source>
</evidence>
<accession>A0A6V7RU90</accession>
<feature type="signal peptide" evidence="1">
    <location>
        <begin position="1"/>
        <end position="25"/>
    </location>
</feature>
<protein>
    <submittedName>
        <fullName evidence="2">Fam-a protein</fullName>
    </submittedName>
</protein>